<protein>
    <submittedName>
        <fullName evidence="1">Uncharacterized protein orf444</fullName>
    </submittedName>
</protein>
<organism evidence="1 2">
    <name type="scientific">Zea mays</name>
    <name type="common">Maize</name>
    <dbReference type="NCBI Taxonomy" id="4577"/>
    <lineage>
        <taxon>Eukaryota</taxon>
        <taxon>Viridiplantae</taxon>
        <taxon>Streptophyta</taxon>
        <taxon>Embryophyta</taxon>
        <taxon>Tracheophyta</taxon>
        <taxon>Spermatophyta</taxon>
        <taxon>Magnoliopsida</taxon>
        <taxon>Liliopsida</taxon>
        <taxon>Poales</taxon>
        <taxon>Poaceae</taxon>
        <taxon>PACMAD clade</taxon>
        <taxon>Panicoideae</taxon>
        <taxon>Andropogonodae</taxon>
        <taxon>Andropogoneae</taxon>
        <taxon>Tripsacinae</taxon>
        <taxon>Zea</taxon>
    </lineage>
</organism>
<dbReference type="RefSeq" id="YP_588269.1">
    <property type="nucleotide sequence ID" value="NC_007982.1"/>
</dbReference>
<dbReference type="EMBL" id="AY506529">
    <property type="protein sequence ID" value="AAR91056.1"/>
    <property type="molecule type" value="Genomic_DNA"/>
</dbReference>
<keyword evidence="2" id="KW-1185">Reference proteome</keyword>
<geneLocation type="mitochondrion" evidence="1"/>
<gene>
    <name evidence="1" type="primary">orf444</name>
</gene>
<reference evidence="1 2" key="1">
    <citation type="journal article" date="2004" name="Plant Physiol.">
        <title>Sequence and comparative analysis of the maize NB mitochondrial genome.</title>
        <authorList>
            <person name="Clifton S.W."/>
            <person name="Minx P."/>
            <person name="Fauron C.M.-R."/>
            <person name="Gibson M."/>
            <person name="Allen J.O."/>
            <person name="Sun H."/>
            <person name="Thompson M."/>
            <person name="Barbazuk W.B."/>
            <person name="Kanuganti S."/>
            <person name="Tayloe C."/>
            <person name="Meyer L."/>
            <person name="Wilson R.K."/>
            <person name="Newton K.J."/>
        </authorList>
    </citation>
    <scope>NUCLEOTIDE SEQUENCE</scope>
    <source>
        <strain evidence="2">cv. B37N</strain>
    </source>
</reference>
<accession>Q6R975</accession>
<name>Q6R975_MAIZE</name>
<evidence type="ECO:0000313" key="1">
    <source>
        <dbReference type="EMBL" id="AAR91056.1"/>
    </source>
</evidence>
<dbReference type="AlphaFoldDB" id="Q6R975"/>
<dbReference type="GeneID" id="4055961"/>
<dbReference type="InParanoid" id="Q6R975"/>
<proteinExistence type="predicted"/>
<sequence>MEDIMSTIRILLPLRKQITGYFDKPSLSLNRDSTNEFLSTFLKTYIEDIHDFHFIDEDPIDRGESSLSLDNKNTTYYEADASDEEMDITDGIEGIIGGTNRGHNGGGDGEALFIQISRLLMKYIKYYILNITHTYDAMPWWVSGIPWWMAESILTLLSLVCIHSILQFNPLIYKGNRCDIIYKVPDITLIGITNHITKEPIKQLQWLYSLTPDNYPTKWIYRLRNLFSYDENIPYRIGFLRIKCSLGLRSIKGLVLSDSVLYQYAHLGAGLKSLIPQSRVAIFMQVATRHFDERHRKYLYGFFNILVYSGVGLVVWYYITPHLIPDLGFFRGVNLDSFKDPASVVDGYKRVSYIFTKDVVKTVLRTCRNDTFFHNLLNEESIQFFDNEIISITDLNSNRHLNLDHFEEVEANKLDLVACIAVGIMSATFIATNLLPPGTTTIVQ</sequence>
<keyword evidence="1" id="KW-0496">Mitochondrion</keyword>
<evidence type="ECO:0000313" key="2">
    <source>
        <dbReference type="Proteomes" id="UP000007305"/>
    </source>
</evidence>
<dbReference type="Proteomes" id="UP000007305">
    <property type="component" value="Mitochondrion"/>
</dbReference>